<dbReference type="GO" id="GO:0008652">
    <property type="term" value="P:amino acid biosynthetic process"/>
    <property type="evidence" value="ECO:0007669"/>
    <property type="project" value="UniProtKB-KW"/>
</dbReference>
<keyword evidence="4 8" id="KW-0521">NADP</keyword>
<dbReference type="EMBL" id="UFSO01000002">
    <property type="protein sequence ID" value="SSY70924.1"/>
    <property type="molecule type" value="Genomic_DNA"/>
</dbReference>
<evidence type="ECO:0000313" key="12">
    <source>
        <dbReference type="EMBL" id="SSY70924.1"/>
    </source>
</evidence>
<feature type="domain" description="Quinate/shikimate 5-dehydrogenase/glutamyl-tRNA reductase" evidence="9">
    <location>
        <begin position="120"/>
        <end position="191"/>
    </location>
</feature>
<proteinExistence type="inferred from homology"/>
<dbReference type="GO" id="GO:0005829">
    <property type="term" value="C:cytosol"/>
    <property type="evidence" value="ECO:0007669"/>
    <property type="project" value="TreeGrafter"/>
</dbReference>
<dbReference type="InterPro" id="IPR036291">
    <property type="entry name" value="NAD(P)-bd_dom_sf"/>
</dbReference>
<dbReference type="STRING" id="1120980.GCA_000745955_01263"/>
<dbReference type="GO" id="GO:0009073">
    <property type="term" value="P:aromatic amino acid family biosynthetic process"/>
    <property type="evidence" value="ECO:0007669"/>
    <property type="project" value="UniProtKB-KW"/>
</dbReference>
<accession>A0A376BNY8</accession>
<keyword evidence="5 8" id="KW-0560">Oxidoreductase</keyword>
<feature type="binding site" evidence="8">
    <location>
        <position position="89"/>
    </location>
    <ligand>
        <name>shikimate</name>
        <dbReference type="ChEBI" id="CHEBI:36208"/>
    </ligand>
</feature>
<dbReference type="GO" id="GO:0050661">
    <property type="term" value="F:NADP binding"/>
    <property type="evidence" value="ECO:0007669"/>
    <property type="project" value="InterPro"/>
</dbReference>
<protein>
    <recommendedName>
        <fullName evidence="2 8">Shikimate dehydrogenase (NADP(+))</fullName>
        <shortName evidence="8">SDH</shortName>
        <ecNumber evidence="2 8">1.1.1.25</ecNumber>
    </recommendedName>
</protein>
<dbReference type="OrthoDB" id="9776868at2"/>
<feature type="binding site" evidence="8">
    <location>
        <position position="64"/>
    </location>
    <ligand>
        <name>shikimate</name>
        <dbReference type="ChEBI" id="CHEBI:36208"/>
    </ligand>
</feature>
<dbReference type="InterPro" id="IPR022893">
    <property type="entry name" value="Shikimate_DH_fam"/>
</dbReference>
<feature type="binding site" evidence="8">
    <location>
        <position position="214"/>
    </location>
    <ligand>
        <name>NADP(+)</name>
        <dbReference type="ChEBI" id="CHEBI:58349"/>
    </ligand>
</feature>
<dbReference type="GO" id="GO:0009423">
    <property type="term" value="P:chorismate biosynthetic process"/>
    <property type="evidence" value="ECO:0007669"/>
    <property type="project" value="UniProtKB-UniRule"/>
</dbReference>
<dbReference type="Pfam" id="PF08501">
    <property type="entry name" value="Shikimate_dh_N"/>
    <property type="match status" value="1"/>
</dbReference>
<dbReference type="InterPro" id="IPR011342">
    <property type="entry name" value="Shikimate_DH"/>
</dbReference>
<feature type="domain" description="Shikimate dehydrogenase substrate binding N-terminal" evidence="10">
    <location>
        <begin position="7"/>
        <end position="91"/>
    </location>
</feature>
<dbReference type="InterPro" id="IPR013708">
    <property type="entry name" value="Shikimate_DH-bd_N"/>
</dbReference>
<evidence type="ECO:0000256" key="8">
    <source>
        <dbReference type="HAMAP-Rule" id="MF_00222"/>
    </source>
</evidence>
<evidence type="ECO:0000256" key="6">
    <source>
        <dbReference type="ARBA" id="ARBA00023141"/>
    </source>
</evidence>
<keyword evidence="6 8" id="KW-0057">Aromatic amino acid biosynthesis</keyword>
<dbReference type="CDD" id="cd01065">
    <property type="entry name" value="NAD_bind_Shikimate_DH"/>
    <property type="match status" value="1"/>
</dbReference>
<feature type="binding site" evidence="8">
    <location>
        <position position="245"/>
    </location>
    <ligand>
        <name>shikimate</name>
        <dbReference type="ChEBI" id="CHEBI:36208"/>
    </ligand>
</feature>
<dbReference type="EC" id="1.1.1.25" evidence="2 8"/>
<dbReference type="Pfam" id="PF18317">
    <property type="entry name" value="SDH_C"/>
    <property type="match status" value="1"/>
</dbReference>
<evidence type="ECO:0000259" key="10">
    <source>
        <dbReference type="Pfam" id="PF08501"/>
    </source>
</evidence>
<dbReference type="RefSeq" id="WP_034292770.1">
    <property type="nucleotide sequence ID" value="NZ_CP091519.2"/>
</dbReference>
<dbReference type="InterPro" id="IPR046346">
    <property type="entry name" value="Aminoacid_DH-like_N_sf"/>
</dbReference>
<dbReference type="Pfam" id="PF01488">
    <property type="entry name" value="Shikimate_DH"/>
    <property type="match status" value="1"/>
</dbReference>
<evidence type="ECO:0000256" key="3">
    <source>
        <dbReference type="ARBA" id="ARBA00022605"/>
    </source>
</evidence>
<dbReference type="PANTHER" id="PTHR21089:SF1">
    <property type="entry name" value="BIFUNCTIONAL 3-DEHYDROQUINATE DEHYDRATASE_SHIKIMATE DEHYDROGENASE, CHLOROPLASTIC"/>
    <property type="match status" value="1"/>
</dbReference>
<evidence type="ECO:0000259" key="9">
    <source>
        <dbReference type="Pfam" id="PF01488"/>
    </source>
</evidence>
<feature type="domain" description="SDH C-terminal" evidence="11">
    <location>
        <begin position="238"/>
        <end position="268"/>
    </location>
</feature>
<comment type="pathway">
    <text evidence="1 8">Metabolic intermediate biosynthesis; chorismate biosynthesis; chorismate from D-erythrose 4-phosphate and phosphoenolpyruvate: step 4/7.</text>
</comment>
<dbReference type="GO" id="GO:0019632">
    <property type="term" value="P:shikimate metabolic process"/>
    <property type="evidence" value="ECO:0007669"/>
    <property type="project" value="InterPro"/>
</dbReference>
<dbReference type="SUPFAM" id="SSF51735">
    <property type="entry name" value="NAD(P)-binding Rossmann-fold domains"/>
    <property type="match status" value="1"/>
</dbReference>
<reference evidence="12 13" key="1">
    <citation type="submission" date="2018-06" db="EMBL/GenBank/DDBJ databases">
        <authorList>
            <consortium name="Pathogen Informatics"/>
            <person name="Doyle S."/>
        </authorList>
    </citation>
    <scope>NUCLEOTIDE SEQUENCE [LARGE SCALE GENOMIC DNA]</scope>
    <source>
        <strain evidence="12 13">NCTC10283</strain>
    </source>
</reference>
<comment type="catalytic activity">
    <reaction evidence="7 8">
        <text>shikimate + NADP(+) = 3-dehydroshikimate + NADPH + H(+)</text>
        <dbReference type="Rhea" id="RHEA:17737"/>
        <dbReference type="ChEBI" id="CHEBI:15378"/>
        <dbReference type="ChEBI" id="CHEBI:16630"/>
        <dbReference type="ChEBI" id="CHEBI:36208"/>
        <dbReference type="ChEBI" id="CHEBI:57783"/>
        <dbReference type="ChEBI" id="CHEBI:58349"/>
        <dbReference type="EC" id="1.1.1.25"/>
    </reaction>
</comment>
<dbReference type="GO" id="GO:0004764">
    <property type="term" value="F:shikimate 3-dehydrogenase (NADP+) activity"/>
    <property type="evidence" value="ECO:0007669"/>
    <property type="project" value="UniProtKB-UniRule"/>
</dbReference>
<keyword evidence="13" id="KW-1185">Reference proteome</keyword>
<evidence type="ECO:0000256" key="4">
    <source>
        <dbReference type="ARBA" id="ARBA00022857"/>
    </source>
</evidence>
<feature type="binding site" evidence="8">
    <location>
        <begin position="130"/>
        <end position="134"/>
    </location>
    <ligand>
        <name>NADP(+)</name>
        <dbReference type="ChEBI" id="CHEBI:58349"/>
    </ligand>
</feature>
<comment type="function">
    <text evidence="8">Involved in the biosynthesis of the chorismate, which leads to the biosynthesis of aromatic amino acids. Catalyzes the reversible NADPH linked reduction of 3-dehydroshikimate (DHSA) to yield shikimate (SA).</text>
</comment>
<evidence type="ECO:0000256" key="7">
    <source>
        <dbReference type="ARBA" id="ARBA00049442"/>
    </source>
</evidence>
<dbReference type="FunFam" id="3.40.50.10860:FF:000006">
    <property type="entry name" value="Shikimate dehydrogenase (NADP(+))"/>
    <property type="match status" value="1"/>
</dbReference>
<feature type="binding site" evidence="8">
    <location>
        <position position="216"/>
    </location>
    <ligand>
        <name>shikimate</name>
        <dbReference type="ChEBI" id="CHEBI:36208"/>
    </ligand>
</feature>
<sequence length="272" mass="28787">MTAQYAVFGNPIAHSKSPQIHAHFAAQQGEVIEYSRILVENSPAAFQAAVQDFFARGGCGANVTVPFKQYAFDLVDELSERAQAAGAVNTLILLENGQLRGDNTDGVGLVNDMVDNLQVDLRGKKVLILGAGGATRGVVLPILAQQPDSLIIANRTQSKAIELATQFSVQAASFADTAQLRPDIVINATSGSLNGELPAVSENIFSETSLVYDMVYGAEPTPFLRHAQAHGAARIADGLGMLVGQAAESFRLWRGFAPQIAPVIAAIRAEMG</sequence>
<keyword evidence="3 8" id="KW-0028">Amino-acid biosynthesis</keyword>
<evidence type="ECO:0000256" key="2">
    <source>
        <dbReference type="ARBA" id="ARBA00012962"/>
    </source>
</evidence>
<feature type="active site" description="Proton acceptor" evidence="8">
    <location>
        <position position="68"/>
    </location>
</feature>
<dbReference type="NCBIfam" id="TIGR00507">
    <property type="entry name" value="aroE"/>
    <property type="match status" value="1"/>
</dbReference>
<dbReference type="NCBIfam" id="NF001310">
    <property type="entry name" value="PRK00258.1-2"/>
    <property type="match status" value="1"/>
</dbReference>
<feature type="binding site" evidence="8">
    <location>
        <begin position="154"/>
        <end position="159"/>
    </location>
    <ligand>
        <name>NADP(+)</name>
        <dbReference type="ChEBI" id="CHEBI:58349"/>
    </ligand>
</feature>
<dbReference type="InterPro" id="IPR006151">
    <property type="entry name" value="Shikm_DH/Glu-tRNA_Rdtase"/>
</dbReference>
<dbReference type="UniPathway" id="UPA00053">
    <property type="reaction ID" value="UER00087"/>
</dbReference>
<dbReference type="Gene3D" id="3.40.50.10860">
    <property type="entry name" value="Leucine Dehydrogenase, chain A, domain 1"/>
    <property type="match status" value="1"/>
</dbReference>
<feature type="binding site" evidence="8">
    <location>
        <position position="105"/>
    </location>
    <ligand>
        <name>shikimate</name>
        <dbReference type="ChEBI" id="CHEBI:36208"/>
    </ligand>
</feature>
<evidence type="ECO:0000313" key="13">
    <source>
        <dbReference type="Proteomes" id="UP000254209"/>
    </source>
</evidence>
<evidence type="ECO:0000256" key="5">
    <source>
        <dbReference type="ARBA" id="ARBA00023002"/>
    </source>
</evidence>
<evidence type="ECO:0000259" key="11">
    <source>
        <dbReference type="Pfam" id="PF18317"/>
    </source>
</evidence>
<feature type="binding site" evidence="8">
    <location>
        <position position="80"/>
    </location>
    <ligand>
        <name>NADP(+)</name>
        <dbReference type="ChEBI" id="CHEBI:58349"/>
    </ligand>
</feature>
<dbReference type="HAMAP" id="MF_00222">
    <property type="entry name" value="Shikimate_DH_AroE"/>
    <property type="match status" value="1"/>
</dbReference>
<name>A0A376BNY8_9NEIS</name>
<dbReference type="SUPFAM" id="SSF53223">
    <property type="entry name" value="Aminoacid dehydrogenase-like, N-terminal domain"/>
    <property type="match status" value="1"/>
</dbReference>
<feature type="binding site" evidence="8">
    <location>
        <begin position="15"/>
        <end position="17"/>
    </location>
    <ligand>
        <name>shikimate</name>
        <dbReference type="ChEBI" id="CHEBI:36208"/>
    </ligand>
</feature>
<dbReference type="AlphaFoldDB" id="A0A376BNY8"/>
<dbReference type="Gene3D" id="3.40.50.720">
    <property type="entry name" value="NAD(P)-binding Rossmann-like Domain"/>
    <property type="match status" value="1"/>
</dbReference>
<comment type="subunit">
    <text evidence="8">Homodimer.</text>
</comment>
<gene>
    <name evidence="8 12" type="primary">aroE</name>
    <name evidence="12" type="ORF">NCTC10283_01045</name>
</gene>
<evidence type="ECO:0000256" key="1">
    <source>
        <dbReference type="ARBA" id="ARBA00004871"/>
    </source>
</evidence>
<comment type="similarity">
    <text evidence="8">Belongs to the shikimate dehydrogenase family.</text>
</comment>
<dbReference type="PANTHER" id="PTHR21089">
    <property type="entry name" value="SHIKIMATE DEHYDROGENASE"/>
    <property type="match status" value="1"/>
</dbReference>
<dbReference type="Proteomes" id="UP000254209">
    <property type="component" value="Unassembled WGS sequence"/>
</dbReference>
<feature type="binding site" evidence="8">
    <location>
        <position position="238"/>
    </location>
    <ligand>
        <name>NADP(+)</name>
        <dbReference type="ChEBI" id="CHEBI:58349"/>
    </ligand>
</feature>
<dbReference type="InterPro" id="IPR041121">
    <property type="entry name" value="SDH_C"/>
</dbReference>
<organism evidence="12 13">
    <name type="scientific">Alysiella crassa</name>
    <dbReference type="NCBI Taxonomy" id="153491"/>
    <lineage>
        <taxon>Bacteria</taxon>
        <taxon>Pseudomonadati</taxon>
        <taxon>Pseudomonadota</taxon>
        <taxon>Betaproteobacteria</taxon>
        <taxon>Neisseriales</taxon>
        <taxon>Neisseriaceae</taxon>
        <taxon>Alysiella</taxon>
    </lineage>
</organism>